<keyword evidence="1" id="KW-1133">Transmembrane helix</keyword>
<protein>
    <submittedName>
        <fullName evidence="2">Uncharacterized protein</fullName>
    </submittedName>
</protein>
<keyword evidence="1" id="KW-0472">Membrane</keyword>
<dbReference type="EMBL" id="NMQE01000139">
    <property type="protein sequence ID" value="PMB25680.1"/>
    <property type="molecule type" value="Genomic_DNA"/>
</dbReference>
<feature type="transmembrane region" description="Helical" evidence="1">
    <location>
        <begin position="12"/>
        <end position="31"/>
    </location>
</feature>
<keyword evidence="1" id="KW-0812">Transmembrane</keyword>
<evidence type="ECO:0000313" key="3">
    <source>
        <dbReference type="Proteomes" id="UP000235081"/>
    </source>
</evidence>
<comment type="caution">
    <text evidence="2">The sequence shown here is derived from an EMBL/GenBank/DDBJ whole genome shotgun (WGS) entry which is preliminary data.</text>
</comment>
<organism evidence="2 3">
    <name type="scientific">Fischerella thermalis CCMEE 5318</name>
    <dbReference type="NCBI Taxonomy" id="2019666"/>
    <lineage>
        <taxon>Bacteria</taxon>
        <taxon>Bacillati</taxon>
        <taxon>Cyanobacteriota</taxon>
        <taxon>Cyanophyceae</taxon>
        <taxon>Nostocales</taxon>
        <taxon>Hapalosiphonaceae</taxon>
        <taxon>Fischerella</taxon>
    </lineage>
</organism>
<proteinExistence type="predicted"/>
<sequence>MRHCFNLSIIPVFGLSEAYYLIHFIGLRVYCTGTNSAYFRASHPICGEAGDLLVVIELFIIAPLILLIWFLTIHRQNNWAVGLRFLGILHLVFLRFAIAFVIGEIEIKPSTPIN</sequence>
<dbReference type="RefSeq" id="WP_102180707.1">
    <property type="nucleotide sequence ID" value="NZ_NMQE01000139.1"/>
</dbReference>
<name>A0A2N6LL62_9CYAN</name>
<feature type="transmembrane region" description="Helical" evidence="1">
    <location>
        <begin position="52"/>
        <end position="73"/>
    </location>
</feature>
<gene>
    <name evidence="2" type="ORF">CEN46_05140</name>
</gene>
<evidence type="ECO:0000313" key="2">
    <source>
        <dbReference type="EMBL" id="PMB25680.1"/>
    </source>
</evidence>
<reference evidence="2 3" key="1">
    <citation type="submission" date="2017-07" db="EMBL/GenBank/DDBJ databases">
        <title>Genomes of Fischerella (Mastigocladus) sp. strains.</title>
        <authorList>
            <person name="Miller S.R."/>
        </authorList>
    </citation>
    <scope>NUCLEOTIDE SEQUENCE [LARGE SCALE GENOMIC DNA]</scope>
    <source>
        <strain evidence="2 3">CCMEE 5318</strain>
    </source>
</reference>
<feature type="transmembrane region" description="Helical" evidence="1">
    <location>
        <begin position="79"/>
        <end position="102"/>
    </location>
</feature>
<dbReference type="Proteomes" id="UP000235081">
    <property type="component" value="Unassembled WGS sequence"/>
</dbReference>
<evidence type="ECO:0000256" key="1">
    <source>
        <dbReference type="SAM" id="Phobius"/>
    </source>
</evidence>
<dbReference type="AlphaFoldDB" id="A0A2N6LL62"/>
<accession>A0A2N6LL62</accession>